<dbReference type="RefSeq" id="WP_167272963.1">
    <property type="nucleotide sequence ID" value="NZ_JAASQJ010000003.1"/>
</dbReference>
<keyword evidence="1" id="KW-0732">Signal</keyword>
<feature type="chain" id="PRO_5046560957" description="Por secretion system C-terminal sorting domain-containing protein" evidence="1">
    <location>
        <begin position="21"/>
        <end position="911"/>
    </location>
</feature>
<evidence type="ECO:0000256" key="1">
    <source>
        <dbReference type="SAM" id="SignalP"/>
    </source>
</evidence>
<dbReference type="Gene3D" id="2.60.40.10">
    <property type="entry name" value="Immunoglobulins"/>
    <property type="match status" value="2"/>
</dbReference>
<dbReference type="InterPro" id="IPR013783">
    <property type="entry name" value="Ig-like_fold"/>
</dbReference>
<protein>
    <recommendedName>
        <fullName evidence="4">Por secretion system C-terminal sorting domain-containing protein</fullName>
    </recommendedName>
</protein>
<dbReference type="EMBL" id="JAASQJ010000003">
    <property type="protein sequence ID" value="NIJ54589.1"/>
    <property type="molecule type" value="Genomic_DNA"/>
</dbReference>
<dbReference type="PANTHER" id="PTHR31451">
    <property type="match status" value="1"/>
</dbReference>
<dbReference type="InterPro" id="IPR045053">
    <property type="entry name" value="MAN-like"/>
</dbReference>
<dbReference type="InterPro" id="IPR017853">
    <property type="entry name" value="GH"/>
</dbReference>
<evidence type="ECO:0000313" key="3">
    <source>
        <dbReference type="Proteomes" id="UP001179181"/>
    </source>
</evidence>
<name>A0ABX0UNM9_9BACT</name>
<keyword evidence="3" id="KW-1185">Reference proteome</keyword>
<evidence type="ECO:0008006" key="4">
    <source>
        <dbReference type="Google" id="ProtNLM"/>
    </source>
</evidence>
<dbReference type="InterPro" id="IPR026444">
    <property type="entry name" value="Secre_tail"/>
</dbReference>
<dbReference type="Gene3D" id="3.20.20.80">
    <property type="entry name" value="Glycosidases"/>
    <property type="match status" value="1"/>
</dbReference>
<dbReference type="Gene3D" id="2.60.120.260">
    <property type="entry name" value="Galactose-binding domain-like"/>
    <property type="match status" value="1"/>
</dbReference>
<dbReference type="SUPFAM" id="SSF51445">
    <property type="entry name" value="(Trans)glycosidases"/>
    <property type="match status" value="1"/>
</dbReference>
<accession>A0ABX0UNM9</accession>
<reference evidence="2 3" key="1">
    <citation type="submission" date="2020-03" db="EMBL/GenBank/DDBJ databases">
        <title>Genomic Encyclopedia of Type Strains, Phase IV (KMG-IV): sequencing the most valuable type-strain genomes for metagenomic binning, comparative biology and taxonomic classification.</title>
        <authorList>
            <person name="Goeker M."/>
        </authorList>
    </citation>
    <scope>NUCLEOTIDE SEQUENCE [LARGE SCALE GENOMIC DNA]</scope>
    <source>
        <strain evidence="2 3">DSM 102865</strain>
    </source>
</reference>
<gene>
    <name evidence="2" type="ORF">FHS68_003771</name>
</gene>
<proteinExistence type="predicted"/>
<evidence type="ECO:0000313" key="2">
    <source>
        <dbReference type="EMBL" id="NIJ54589.1"/>
    </source>
</evidence>
<organism evidence="2 3">
    <name type="scientific">Dyadobacter arcticus</name>
    <dbReference type="NCBI Taxonomy" id="1078754"/>
    <lineage>
        <taxon>Bacteria</taxon>
        <taxon>Pseudomonadati</taxon>
        <taxon>Bacteroidota</taxon>
        <taxon>Cytophagia</taxon>
        <taxon>Cytophagales</taxon>
        <taxon>Spirosomataceae</taxon>
        <taxon>Dyadobacter</taxon>
    </lineage>
</organism>
<sequence length="911" mass="100510">MKNIYTLAAALTALISFCQAGNVTNPQLNKIAFVTFEKVELSFGVDQTYAQPNDPEIVAVDAEVTLPGGSTLIVPCFFFVPVTFQESSPTFWNATENDAQKQWKLRYSPTVPGAYSVRVRINDGATTWSAPIAFNVTQGNAKGFVRIDSDNKQFLRFDNQDPYYPVGHNLCWNSGTLTKFYDDWITDRLAPNRVNWTRYWLTDFARQALEWSPSHWSGWYGGLGAYSQKAAGLLDDVISSHEANGIYMQLVLQHHGQFSTNVNPEWDGNPYNTANGGFLSQPGDFFTNAQAKEQTKKLYRYIVARWGYSQAILSWELFNEVEFTGGTDAGIDAWHDEMSQYLKSIDVNRHLVSTSSGGDDSTIPLMEDNVDMDVLQWHTYSNQIEKAIYTRIPAFAALGKSTMNGEFGTGIAYPTDGSHPDNWGDHVRKAMWISMMSASPAMFWFWDTYIEIKNLSSVFKPLATFLEGVDLAKTNNGTPEKLRFASAPSVSGSVTVVPGVSDFGATNVPNPFISTVSADGVASNQTTLNTFIQGSYQGNRNRDLSFTLNFVESGSASLVVSGFSTYGTKGFEVSVDGGTVTNWDITSAQTYTLNNIPAGTHTVRFNNTGQDWVQFSQIVFTGTSPTYSVEAFGYTGVENAYGYINNLAYGDWAAPQTIAEVSDASLEIEGLQPGNYKVTFFDPVTGSSLPVTNITHDPDELPDGRTNALAPLILELPDFTKDLAYKVEFSSSLPVHLISISGEALEDDIRLNWSVTDQVNNKGYVIERSLDSRNFKPIGFVEGNGDQAALTTESFVDKDILGGKTYYYRLEQQDFDGSSALSKIIAVKSNGRENGQHVYPNPNHGNFTLELPDANNKTIKMFSINGIEIPVNREIKSGNVVIQAKGKVVPGVYYLKISSGLEKNTFNVVIH</sequence>
<dbReference type="NCBIfam" id="TIGR04183">
    <property type="entry name" value="Por_Secre_tail"/>
    <property type="match status" value="1"/>
</dbReference>
<feature type="signal peptide" evidence="1">
    <location>
        <begin position="1"/>
        <end position="20"/>
    </location>
</feature>
<comment type="caution">
    <text evidence="2">The sequence shown here is derived from an EMBL/GenBank/DDBJ whole genome shotgun (WGS) entry which is preliminary data.</text>
</comment>
<dbReference type="CDD" id="cd02795">
    <property type="entry name" value="CBM6-CBM35-CBM36_like"/>
    <property type="match status" value="1"/>
</dbReference>
<dbReference type="Proteomes" id="UP001179181">
    <property type="component" value="Unassembled WGS sequence"/>
</dbReference>